<proteinExistence type="inferred from homology"/>
<dbReference type="Gene3D" id="3.40.50.300">
    <property type="entry name" value="P-loop containing nucleotide triphosphate hydrolases"/>
    <property type="match status" value="1"/>
</dbReference>
<evidence type="ECO:0000256" key="5">
    <source>
        <dbReference type="ARBA" id="ARBA00022968"/>
    </source>
</evidence>
<dbReference type="InterPro" id="IPR027417">
    <property type="entry name" value="P-loop_NTPase"/>
</dbReference>
<evidence type="ECO:0000313" key="12">
    <source>
        <dbReference type="Proteomes" id="UP000838412"/>
    </source>
</evidence>
<accession>A0A8K0A2Q2</accession>
<evidence type="ECO:0000256" key="9">
    <source>
        <dbReference type="ARBA" id="ARBA00023180"/>
    </source>
</evidence>
<evidence type="ECO:0000256" key="7">
    <source>
        <dbReference type="ARBA" id="ARBA00023034"/>
    </source>
</evidence>
<keyword evidence="4 10" id="KW-0812">Transmembrane</keyword>
<evidence type="ECO:0000256" key="8">
    <source>
        <dbReference type="ARBA" id="ARBA00023136"/>
    </source>
</evidence>
<evidence type="ECO:0000256" key="2">
    <source>
        <dbReference type="ARBA" id="ARBA00008124"/>
    </source>
</evidence>
<dbReference type="Proteomes" id="UP000838412">
    <property type="component" value="Chromosome 6"/>
</dbReference>
<dbReference type="Pfam" id="PF06990">
    <property type="entry name" value="Gal-3-0_sulfotr"/>
    <property type="match status" value="1"/>
</dbReference>
<dbReference type="InterPro" id="IPR009729">
    <property type="entry name" value="Gal-3-0_sulfotransfrase"/>
</dbReference>
<reference evidence="11" key="1">
    <citation type="submission" date="2022-01" db="EMBL/GenBank/DDBJ databases">
        <authorList>
            <person name="Braso-Vives M."/>
        </authorList>
    </citation>
    <scope>NUCLEOTIDE SEQUENCE</scope>
</reference>
<evidence type="ECO:0000256" key="1">
    <source>
        <dbReference type="ARBA" id="ARBA00004323"/>
    </source>
</evidence>
<dbReference type="PANTHER" id="PTHR14647:SF87">
    <property type="entry name" value="PUTATIVE-RELATED"/>
    <property type="match status" value="1"/>
</dbReference>
<gene>
    <name evidence="11" type="primary">GAL3ST1</name>
    <name evidence="11" type="ORF">BLAG_LOCUS21217</name>
</gene>
<organism evidence="11 12">
    <name type="scientific">Branchiostoma lanceolatum</name>
    <name type="common">Common lancelet</name>
    <name type="synonym">Amphioxus lanceolatum</name>
    <dbReference type="NCBI Taxonomy" id="7740"/>
    <lineage>
        <taxon>Eukaryota</taxon>
        <taxon>Metazoa</taxon>
        <taxon>Chordata</taxon>
        <taxon>Cephalochordata</taxon>
        <taxon>Leptocardii</taxon>
        <taxon>Amphioxiformes</taxon>
        <taxon>Branchiostomatidae</taxon>
        <taxon>Branchiostoma</taxon>
    </lineage>
</organism>
<keyword evidence="12" id="KW-1185">Reference proteome</keyword>
<keyword evidence="9" id="KW-0325">Glycoprotein</keyword>
<keyword evidence="8 10" id="KW-0472">Membrane</keyword>
<evidence type="ECO:0000256" key="10">
    <source>
        <dbReference type="SAM" id="Phobius"/>
    </source>
</evidence>
<keyword evidence="3" id="KW-0808">Transferase</keyword>
<sequence>MFAASCARALRCRGKLRQTSAMCVLAAVSWAAFYVFLTRKIFVEDKDVSRAVSVGLPVLSQVFGGRDRLAVDRNHEKTPGDGRCEEQTKIVFISVHMAKGDVVTNILQRFGDLRNLTFVLPREEGDENTGWPQCFQTNHMLPSRTGSYDILCNHAVYNPRIMNLVMPKAPYATILRRPETQFPALFHRYHLARRMGILASDPLKEFLLQPGEYIHRFSSLASERALLQNPQAYDLGLDPENFEDEDAMQDLIRDMETNFHLVMIAEYMDESLVLLKRQMCWTLDDIVYFEPGFQVKSDVPDHPTTDVLHAQLRKWNNVDVILYQHFSKVLWKKIHDAGPVFQEEVAEFRRKNAVVRGYCLRERDARRRRHRDGEPAEGHVPPINSQLCEKIDTPVSEYSNLLRSRPDHYLRNEL</sequence>
<name>A0A8K0A2Q2_BRALA</name>
<keyword evidence="6 10" id="KW-1133">Transmembrane helix</keyword>
<evidence type="ECO:0000313" key="11">
    <source>
        <dbReference type="EMBL" id="CAH1268192.1"/>
    </source>
</evidence>
<evidence type="ECO:0000256" key="6">
    <source>
        <dbReference type="ARBA" id="ARBA00022989"/>
    </source>
</evidence>
<evidence type="ECO:0000256" key="3">
    <source>
        <dbReference type="ARBA" id="ARBA00022679"/>
    </source>
</evidence>
<dbReference type="GO" id="GO:0001733">
    <property type="term" value="F:galactosylceramide sulfotransferase activity"/>
    <property type="evidence" value="ECO:0007669"/>
    <property type="project" value="InterPro"/>
</dbReference>
<dbReference type="PANTHER" id="PTHR14647">
    <property type="entry name" value="GALACTOSE-3-O-SULFOTRANSFERASE"/>
    <property type="match status" value="1"/>
</dbReference>
<dbReference type="GO" id="GO:0009247">
    <property type="term" value="P:glycolipid biosynthetic process"/>
    <property type="evidence" value="ECO:0007669"/>
    <property type="project" value="InterPro"/>
</dbReference>
<dbReference type="EMBL" id="OV696691">
    <property type="protein sequence ID" value="CAH1268192.1"/>
    <property type="molecule type" value="Genomic_DNA"/>
</dbReference>
<dbReference type="OrthoDB" id="514299at2759"/>
<comment type="subcellular location">
    <subcellularLocation>
        <location evidence="1">Golgi apparatus membrane</location>
        <topology evidence="1">Single-pass type II membrane protein</topology>
    </subcellularLocation>
</comment>
<comment type="similarity">
    <text evidence="2">Belongs to the galactose-3-O-sulfotransferase family.</text>
</comment>
<keyword evidence="5" id="KW-0735">Signal-anchor</keyword>
<feature type="transmembrane region" description="Helical" evidence="10">
    <location>
        <begin position="20"/>
        <end position="37"/>
    </location>
</feature>
<keyword evidence="7" id="KW-0333">Golgi apparatus</keyword>
<dbReference type="AlphaFoldDB" id="A0A8K0A2Q2"/>
<dbReference type="GO" id="GO:0000139">
    <property type="term" value="C:Golgi membrane"/>
    <property type="evidence" value="ECO:0007669"/>
    <property type="project" value="UniProtKB-SubCell"/>
</dbReference>
<protein>
    <submittedName>
        <fullName evidence="11">GAL3ST1 protein</fullName>
    </submittedName>
</protein>
<evidence type="ECO:0000256" key="4">
    <source>
        <dbReference type="ARBA" id="ARBA00022692"/>
    </source>
</evidence>